<feature type="transmembrane region" description="Helical" evidence="17">
    <location>
        <begin position="1060"/>
        <end position="1080"/>
    </location>
</feature>
<evidence type="ECO:0000256" key="9">
    <source>
        <dbReference type="ARBA" id="ARBA00022741"/>
    </source>
</evidence>
<evidence type="ECO:0000256" key="16">
    <source>
        <dbReference type="ARBA" id="ARBA00031919"/>
    </source>
</evidence>
<keyword evidence="7 17" id="KW-0812">Transmembrane</keyword>
<keyword evidence="13" id="KW-0693">Viral RNA replication</keyword>
<evidence type="ECO:0000256" key="4">
    <source>
        <dbReference type="ARBA" id="ARBA00022484"/>
    </source>
</evidence>
<keyword evidence="8" id="KW-0548">Nucleotidyltransferase</keyword>
<feature type="transmembrane region" description="Helical" evidence="17">
    <location>
        <begin position="448"/>
        <end position="465"/>
    </location>
</feature>
<evidence type="ECO:0000256" key="11">
    <source>
        <dbReference type="ARBA" id="ARBA00022807"/>
    </source>
</evidence>
<keyword evidence="9" id="KW-0547">Nucleotide-binding</keyword>
<evidence type="ECO:0000313" key="21">
    <source>
        <dbReference type="EMBL" id="CBL43395.1"/>
    </source>
</evidence>
<dbReference type="GO" id="GO:0003723">
    <property type="term" value="F:RNA binding"/>
    <property type="evidence" value="ECO:0007669"/>
    <property type="project" value="InterPro"/>
</dbReference>
<dbReference type="GO" id="GO:0005524">
    <property type="term" value="F:ATP binding"/>
    <property type="evidence" value="ECO:0007669"/>
    <property type="project" value="UniProtKB-KW"/>
</dbReference>
<keyword evidence="14 17" id="KW-1133">Transmembrane helix</keyword>
<sequence length="2095" mass="233834">MATFKMGSVVLTPCFLAKERELVHQLLRSSSSFAVTFLAQGASLKPIMVARAIINGVIAIDTENFGFVDQTWSEAARVVRRYSLAHSKYCRKVRERSARRFAERKAARKAAGVKAACKRILASLDADLPCSGRLMWAIKRAHREDFASRMKTAEICRMIRASKREERAYRAQYAALEVRRPVSMRVPYVCPLVANREEVAGEPLRGRAFERTPRSTSFSASPLPRMRSPYEAEIAPLFGACDRASRLELHPDIKFFFREAPNHASSLGDVESLARLARCTIAYFKLFPCALYFEPLRRLKPQSTTDEIDKCANGLEMELDRLREISVSDLHANGLGTFIAGIAAGAATATGAVVGTTVAGGKYLIDHAAAAFDKSCNKVVETVELATRKFGETMLDMVRKTFDSCLGPYLATVSHAREQIETYWRRVTQWIKTMWSKLSIEVQALFDSTWWALGLILCAGVVVLAEHMLVALGVLTHAGALTSLFITAFVGYLGWNFAAPATEAEGTLLTTLRALVHIVVEKPMSVFRSDQTANAPNVLEFPLRVLETLGNGLVSAPLGHSNMLGNMELLWINPQGKDAMKDLLMCFDCIADSWDYMTGRKDSFFREIASMTKVDIVPWIKSAQQIVLEAQTVAVTDPVLMDTITHLLYKGHILQRTLAGAKRATSLDYGRVVSSLVQELTKIRAQCARAGIFEGRRCEPFWTYIYGPSHCGKSLFMEEVTRRLLKENGHALNDIYAKNARDPYWSGYLRQAAVQIDDLSACVTEPSVESEFLQTIGSKDYKLNMAAVEDKGMSFNSSLFITTSNVFTAPTDARILDKNAYNNRRGAVVQCRRAPGVDFDARNPSGSCEARLVDPNDETPKSEWANCSKVLEEVVHLNNAHRLKELMLMANYRERNDTLHPVHSGARNFLRSCTKSLALGNLVCDGVIYVIDRETATCEATKEKPTSGYEQTAQHFVASLRQEISNRACDGMLNTFLNGLIEGPCEVKSVDALNEAATSSQKEFFLELPLLERVYLRILQRQLSAIREMPDFAFNMNVRERILASLRVGYNTVCEHGGKLLTIVAALVLILVIYSSFFCIYRTSIAGPTDGVAALVAVGALTANAGSVSSVYSSSDGGLSKFSRNTPINYRSAASSDFRANSGGDDEFLMSLLLWLETPGGGLISCIRGKGRYIYLTAHQAEQIPDGARVFARTRSANGVVHTVQLLWDAKQVRRYSDTEAVTYHDARFTALPEPIKSAFECDIDQLPTLFDMNVVLVKRKSAMRQVDPTLAALPAEQPIIDCWKSNGKLNREMVGFNTYAYGGSYRNEIPVSIVSKCKTYAEDCGAILTTMWKGKRRVIGMHVASGYKNGTQNPKDWTSTATLLPGIADLECNSGLNMVEESGVSYEGYRKIGYLPRMADRPYQSGKTMFVPVPEEMMYIPTNLSERFSDGTERKVEVEIKQPAILSASDPRIPEGVSYDPLKNGMEKFKKPMDLLDDALCAEIANDIAESWHDCFDSLEDCSDEVAINGAEDEFFDKFNMTTSEGYPWVKQRGIGESGKLRYFEETVNGQLALRKDTPVYKAYHDLQELSKVEVPELICIETPKDECLPLRKITLKPKTRLFSILPLEMNLLLRKKFLSFAANLQQNRDKLPTQVGVDPYSREWGHIYSRLRSKNSVAVNCDYASFDGLITAQILKHIGIAINSVYVGSPESKRQRANLLMAIVNRKSICGSQVYEVAAGIPSGCALTVLLNSIFNEMLIRYVWKISVGGVPREMFSTYVTLIVYGDDNLISVHPEFLPHFNGMVIQAKLKEVGVTITDGSDKTAEGIYEKPFEKLDFLKRRFAKQSDGTVLAPLDLASIFTSLQNVTLGAGSIPEAVRINVHVALTELYLHQKREWYDDLRNHYQKTQGWENLPTWAQSHAFHREHLTGALPWAPHRVMDIPVDKKKLTQAMQSQGGLDFVVQVAERIFVCGPAFRPDATEQGSFVVSHTGSLPRGLQGCLSPVDFVSEGQGRLPTQLWVNKFRSERHHLTCLIRDAYNRGCNVYFRAEQPYIVNWLSATSFAMGLGKDYRAILHLYHNVCTPNAQCLDPYFEARRFQRVDAYVAPPFHHRR</sequence>
<protein>
    <recommendedName>
        <fullName evidence="3">RNA1 polyprotein</fullName>
    </recommendedName>
    <alternativeName>
        <fullName evidence="16">P1</fullName>
    </alternativeName>
</protein>
<dbReference type="Pfam" id="PF00680">
    <property type="entry name" value="RdRP_1"/>
    <property type="match status" value="1"/>
</dbReference>
<keyword evidence="22" id="KW-1185">Reference proteome</keyword>
<dbReference type="PROSITE" id="PS50507">
    <property type="entry name" value="RDRP_SSRNA_POS"/>
    <property type="match status" value="1"/>
</dbReference>
<evidence type="ECO:0000256" key="12">
    <source>
        <dbReference type="ARBA" id="ARBA00022840"/>
    </source>
</evidence>
<evidence type="ECO:0000256" key="17">
    <source>
        <dbReference type="SAM" id="Phobius"/>
    </source>
</evidence>
<dbReference type="RefSeq" id="YP_004429248.1">
    <property type="nucleotide sequence ID" value="NC_015492.1"/>
</dbReference>
<evidence type="ECO:0000256" key="15">
    <source>
        <dbReference type="ARBA" id="ARBA00023184"/>
    </source>
</evidence>
<keyword evidence="4" id="KW-0696">RNA-directed RNA polymerase</keyword>
<dbReference type="InterPro" id="IPR044067">
    <property type="entry name" value="PCV_3C_PRO"/>
</dbReference>
<dbReference type="PROSITE" id="PS51874">
    <property type="entry name" value="PCV_3C_PRO"/>
    <property type="match status" value="1"/>
</dbReference>
<dbReference type="EMBL" id="FN691934">
    <property type="protein sequence ID" value="CBL43395.1"/>
    <property type="molecule type" value="Genomic_RNA"/>
</dbReference>
<reference evidence="21 22" key="1">
    <citation type="journal article" date="2011" name="Arch. Virol.">
        <title>Complete nucleotide sequence and genome organisation of grapevine Bulgarian latent virus.</title>
        <authorList>
            <person name="Elbeaino T."/>
            <person name="Digiaro M."/>
            <person name="Fallanaj F."/>
            <person name="Kuzmanovic S."/>
            <person name="Martelli G.P."/>
        </authorList>
    </citation>
    <scope>NUCLEOTIDE SEQUENCE [LARGE SCALE GENOMIC DNA]</scope>
    <source>
        <strain evidence="21">Serb1</strain>
    </source>
</reference>
<keyword evidence="5" id="KW-0645">Protease</keyword>
<dbReference type="KEGG" id="vg:10555577"/>
<feature type="transmembrane region" description="Helical" evidence="17">
    <location>
        <begin position="472"/>
        <end position="495"/>
    </location>
</feature>
<evidence type="ECO:0000259" key="18">
    <source>
        <dbReference type="PROSITE" id="PS50507"/>
    </source>
</evidence>
<accession>F2Q9W1</accession>
<dbReference type="SUPFAM" id="SSF56672">
    <property type="entry name" value="DNA/RNA polymerases"/>
    <property type="match status" value="1"/>
</dbReference>
<feature type="domain" description="Peptidase C3" evidence="20">
    <location>
        <begin position="1139"/>
        <end position="1371"/>
    </location>
</feature>
<dbReference type="InterPro" id="IPR001205">
    <property type="entry name" value="RNA-dir_pol_C"/>
</dbReference>
<keyword evidence="17" id="KW-0472">Membrane</keyword>
<dbReference type="GO" id="GO:0044167">
    <property type="term" value="C:host cell endoplasmic reticulum membrane"/>
    <property type="evidence" value="ECO:0007669"/>
    <property type="project" value="UniProtKB-SubCell"/>
</dbReference>
<gene>
    <name evidence="21" type="primary">RNA1</name>
</gene>
<dbReference type="InterPro" id="IPR043502">
    <property type="entry name" value="DNA/RNA_pol_sf"/>
</dbReference>
<dbReference type="GO" id="GO:0044166">
    <property type="term" value="C:host cell endoplasmic reticulum lumen"/>
    <property type="evidence" value="ECO:0007669"/>
    <property type="project" value="UniProtKB-SubCell"/>
</dbReference>
<comment type="subcellular location">
    <subcellularLocation>
        <location evidence="1">Host endoplasmic reticulum lumen</location>
    </subcellularLocation>
    <subcellularLocation>
        <location evidence="2">Host endoplasmic reticulum membrane</location>
        <topology evidence="2">Single-pass membrane protein</topology>
    </subcellularLocation>
</comment>
<keyword evidence="11" id="KW-0788">Thiol protease</keyword>
<evidence type="ECO:0000256" key="10">
    <source>
        <dbReference type="ARBA" id="ARBA00022801"/>
    </source>
</evidence>
<evidence type="ECO:0000256" key="13">
    <source>
        <dbReference type="ARBA" id="ARBA00022953"/>
    </source>
</evidence>
<dbReference type="GO" id="GO:0003724">
    <property type="term" value="F:RNA helicase activity"/>
    <property type="evidence" value="ECO:0007669"/>
    <property type="project" value="InterPro"/>
</dbReference>
<dbReference type="InterPro" id="IPR007094">
    <property type="entry name" value="RNA-dir_pol_PSvirus"/>
</dbReference>
<organism evidence="21 22">
    <name type="scientific">Grapevine Bulgarian latent virus</name>
    <dbReference type="NCBI Taxonomy" id="748667"/>
    <lineage>
        <taxon>Viruses</taxon>
        <taxon>Riboviria</taxon>
        <taxon>Orthornavirae</taxon>
        <taxon>Pisuviricota</taxon>
        <taxon>Pisoniviricetes</taxon>
        <taxon>Picornavirales</taxon>
        <taxon>Secoviridae</taxon>
        <taxon>Comovirinae</taxon>
        <taxon>Nepovirus</taxon>
        <taxon>Nepovirus bulgariense</taxon>
    </lineage>
</organism>
<keyword evidence="10" id="KW-0378">Hydrolase</keyword>
<evidence type="ECO:0000256" key="7">
    <source>
        <dbReference type="ARBA" id="ARBA00022692"/>
    </source>
</evidence>
<feature type="domain" description="SF3 helicase" evidence="19">
    <location>
        <begin position="680"/>
        <end position="844"/>
    </location>
</feature>
<evidence type="ECO:0000259" key="20">
    <source>
        <dbReference type="PROSITE" id="PS51874"/>
    </source>
</evidence>
<keyword evidence="15" id="KW-1038">Host endoplasmic reticulum</keyword>
<dbReference type="PROSITE" id="PS51218">
    <property type="entry name" value="SF3_HELICASE_2"/>
    <property type="match status" value="1"/>
</dbReference>
<evidence type="ECO:0000259" key="19">
    <source>
        <dbReference type="PROSITE" id="PS51218"/>
    </source>
</evidence>
<keyword evidence="6" id="KW-0808">Transferase</keyword>
<dbReference type="Gene3D" id="3.30.70.270">
    <property type="match status" value="1"/>
</dbReference>
<evidence type="ECO:0000256" key="1">
    <source>
        <dbReference type="ARBA" id="ARBA00004149"/>
    </source>
</evidence>
<dbReference type="GO" id="GO:0039694">
    <property type="term" value="P:viral RNA genome replication"/>
    <property type="evidence" value="ECO:0007669"/>
    <property type="project" value="InterPro"/>
</dbReference>
<evidence type="ECO:0000256" key="6">
    <source>
        <dbReference type="ARBA" id="ARBA00022679"/>
    </source>
</evidence>
<evidence type="ECO:0000256" key="8">
    <source>
        <dbReference type="ARBA" id="ARBA00022695"/>
    </source>
</evidence>
<dbReference type="Proteomes" id="UP000203001">
    <property type="component" value="Genome"/>
</dbReference>
<name>F2Q9W1_9SECO</name>
<feature type="transmembrane region" description="Helical" evidence="17">
    <location>
        <begin position="1092"/>
        <end position="1112"/>
    </location>
</feature>
<dbReference type="GO" id="GO:0006351">
    <property type="term" value="P:DNA-templated transcription"/>
    <property type="evidence" value="ECO:0007669"/>
    <property type="project" value="InterPro"/>
</dbReference>
<dbReference type="GeneID" id="10555577"/>
<dbReference type="Pfam" id="PF00910">
    <property type="entry name" value="RNA_helicase"/>
    <property type="match status" value="1"/>
</dbReference>
<feature type="domain" description="RdRp catalytic" evidence="18">
    <location>
        <begin position="1658"/>
        <end position="1783"/>
    </location>
</feature>
<evidence type="ECO:0000313" key="22">
    <source>
        <dbReference type="Proteomes" id="UP000203001"/>
    </source>
</evidence>
<evidence type="ECO:0000256" key="14">
    <source>
        <dbReference type="ARBA" id="ARBA00022989"/>
    </source>
</evidence>
<dbReference type="InterPro" id="IPR014759">
    <property type="entry name" value="Helicase_SF3_ssRNA_vir"/>
</dbReference>
<dbReference type="InterPro" id="IPR043128">
    <property type="entry name" value="Rev_trsase/Diguanyl_cyclase"/>
</dbReference>
<dbReference type="GO" id="GO:0006508">
    <property type="term" value="P:proteolysis"/>
    <property type="evidence" value="ECO:0007669"/>
    <property type="project" value="UniProtKB-KW"/>
</dbReference>
<evidence type="ECO:0000256" key="3">
    <source>
        <dbReference type="ARBA" id="ARBA00020936"/>
    </source>
</evidence>
<dbReference type="GO" id="GO:0004197">
    <property type="term" value="F:cysteine-type endopeptidase activity"/>
    <property type="evidence" value="ECO:0007669"/>
    <property type="project" value="InterPro"/>
</dbReference>
<dbReference type="GO" id="GO:0003968">
    <property type="term" value="F:RNA-directed RNA polymerase activity"/>
    <property type="evidence" value="ECO:0007669"/>
    <property type="project" value="UniProtKB-KW"/>
</dbReference>
<evidence type="ECO:0000256" key="5">
    <source>
        <dbReference type="ARBA" id="ARBA00022670"/>
    </source>
</evidence>
<proteinExistence type="predicted"/>
<evidence type="ECO:0000256" key="2">
    <source>
        <dbReference type="ARBA" id="ARBA00004517"/>
    </source>
</evidence>
<keyword evidence="12" id="KW-0067">ATP-binding</keyword>
<dbReference type="InterPro" id="IPR000605">
    <property type="entry name" value="Helicase_SF3_ssDNA/RNA_vir"/>
</dbReference>